<organism evidence="2 3">
    <name type="scientific">Saccharopolyspora gloriosae</name>
    <dbReference type="NCBI Taxonomy" id="455344"/>
    <lineage>
        <taxon>Bacteria</taxon>
        <taxon>Bacillati</taxon>
        <taxon>Actinomycetota</taxon>
        <taxon>Actinomycetes</taxon>
        <taxon>Pseudonocardiales</taxon>
        <taxon>Pseudonocardiaceae</taxon>
        <taxon>Saccharopolyspora</taxon>
    </lineage>
</organism>
<accession>A0A840NET4</accession>
<dbReference type="Proteomes" id="UP000580474">
    <property type="component" value="Unassembled WGS sequence"/>
</dbReference>
<dbReference type="Pfam" id="PF13649">
    <property type="entry name" value="Methyltransf_25"/>
    <property type="match status" value="1"/>
</dbReference>
<dbReference type="Gene3D" id="3.40.50.150">
    <property type="entry name" value="Vaccinia Virus protein VP39"/>
    <property type="match status" value="1"/>
</dbReference>
<reference evidence="2 3" key="1">
    <citation type="submission" date="2020-08" db="EMBL/GenBank/DDBJ databases">
        <title>Sequencing the genomes of 1000 actinobacteria strains.</title>
        <authorList>
            <person name="Klenk H.-P."/>
        </authorList>
    </citation>
    <scope>NUCLEOTIDE SEQUENCE [LARGE SCALE GENOMIC DNA]</scope>
    <source>
        <strain evidence="2 3">DSM 45582</strain>
    </source>
</reference>
<keyword evidence="2" id="KW-0489">Methyltransferase</keyword>
<name>A0A840NET4_9PSEU</name>
<protein>
    <submittedName>
        <fullName evidence="2">Phospholipid N-methyltransferase</fullName>
    </submittedName>
</protein>
<dbReference type="GO" id="GO:0032259">
    <property type="term" value="P:methylation"/>
    <property type="evidence" value="ECO:0007669"/>
    <property type="project" value="UniProtKB-KW"/>
</dbReference>
<dbReference type="GO" id="GO:0008168">
    <property type="term" value="F:methyltransferase activity"/>
    <property type="evidence" value="ECO:0007669"/>
    <property type="project" value="UniProtKB-KW"/>
</dbReference>
<dbReference type="EMBL" id="JACHIV010000001">
    <property type="protein sequence ID" value="MBB5068738.1"/>
    <property type="molecule type" value="Genomic_DNA"/>
</dbReference>
<feature type="domain" description="Methyltransferase" evidence="1">
    <location>
        <begin position="56"/>
        <end position="158"/>
    </location>
</feature>
<dbReference type="InterPro" id="IPR041698">
    <property type="entry name" value="Methyltransf_25"/>
</dbReference>
<proteinExistence type="predicted"/>
<comment type="caution">
    <text evidence="2">The sequence shown here is derived from an EMBL/GenBank/DDBJ whole genome shotgun (WGS) entry which is preliminary data.</text>
</comment>
<dbReference type="RefSeq" id="WP_184478426.1">
    <property type="nucleotide sequence ID" value="NZ_JACHIV010000001.1"/>
</dbReference>
<keyword evidence="2" id="KW-0808">Transferase</keyword>
<dbReference type="SUPFAM" id="SSF53335">
    <property type="entry name" value="S-adenosyl-L-methionine-dependent methyltransferases"/>
    <property type="match status" value="1"/>
</dbReference>
<evidence type="ECO:0000259" key="1">
    <source>
        <dbReference type="Pfam" id="PF13649"/>
    </source>
</evidence>
<evidence type="ECO:0000313" key="2">
    <source>
        <dbReference type="EMBL" id="MBB5068738.1"/>
    </source>
</evidence>
<keyword evidence="3" id="KW-1185">Reference proteome</keyword>
<evidence type="ECO:0000313" key="3">
    <source>
        <dbReference type="Proteomes" id="UP000580474"/>
    </source>
</evidence>
<dbReference type="AlphaFoldDB" id="A0A840NET4"/>
<dbReference type="CDD" id="cd02440">
    <property type="entry name" value="AdoMet_MTases"/>
    <property type="match status" value="1"/>
</dbReference>
<dbReference type="InterPro" id="IPR029063">
    <property type="entry name" value="SAM-dependent_MTases_sf"/>
</dbReference>
<gene>
    <name evidence="2" type="ORF">BJ969_001826</name>
</gene>
<sequence>MAQIQTPNTRAGWLNFSREAVRSFHTTGAFAPSSARLAARLAAPLAPPQQRNPARVLEVGAGSGVVTRALARRLGPADRLDVVEVNPRFVRMLAESLRTDFALSAASDRIRLHERSILDAELEPRYDVVVSGLPFTNFDPAVVRSMLQRHVDLLVPGGDLTFFGYLGTQRARTAFAGRAEARRHRGAVAVEREFIDRYGLGRATVWRNLPPAHVWHLRAPSPEQT</sequence>